<dbReference type="KEGG" id="jag:GJA_1826"/>
<gene>
    <name evidence="1" type="ORF">GJA_1826</name>
</gene>
<dbReference type="STRING" id="1349767.GJA_1826"/>
<protein>
    <submittedName>
        <fullName evidence="1">Uncharacterized protein</fullName>
    </submittedName>
</protein>
<evidence type="ECO:0000313" key="2">
    <source>
        <dbReference type="Proteomes" id="UP000027604"/>
    </source>
</evidence>
<dbReference type="EMBL" id="HG322949">
    <property type="protein sequence ID" value="CDG82462.1"/>
    <property type="molecule type" value="Genomic_DNA"/>
</dbReference>
<evidence type="ECO:0000313" key="1">
    <source>
        <dbReference type="EMBL" id="CDG82462.1"/>
    </source>
</evidence>
<accession>W0V5D9</accession>
<reference evidence="1 2" key="1">
    <citation type="journal article" date="2015" name="Genome Announc.">
        <title>Genome Sequence of Mushroom Soft-Rot Pathogen Janthinobacterium agaricidamnosum.</title>
        <authorList>
            <person name="Graupner K."/>
            <person name="Lackner G."/>
            <person name="Hertweck C."/>
        </authorList>
    </citation>
    <scope>NUCLEOTIDE SEQUENCE [LARGE SCALE GENOMIC DNA]</scope>
    <source>
        <strain evidence="2">NBRC 102515 / DSM 9628</strain>
    </source>
</reference>
<dbReference type="HOGENOM" id="CLU_3118705_0_0_4"/>
<sequence>MIIIKCYCFIIDFIDSKEVNFLFYRWNVVTHNHSSLSTMPGLSSPGALHG</sequence>
<organism evidence="1 2">
    <name type="scientific">Janthinobacterium agaricidamnosum NBRC 102515 = DSM 9628</name>
    <dbReference type="NCBI Taxonomy" id="1349767"/>
    <lineage>
        <taxon>Bacteria</taxon>
        <taxon>Pseudomonadati</taxon>
        <taxon>Pseudomonadota</taxon>
        <taxon>Betaproteobacteria</taxon>
        <taxon>Burkholderiales</taxon>
        <taxon>Oxalobacteraceae</taxon>
        <taxon>Janthinobacterium</taxon>
    </lineage>
</organism>
<proteinExistence type="predicted"/>
<keyword evidence="2" id="KW-1185">Reference proteome</keyword>
<name>W0V5D9_9BURK</name>
<dbReference type="AlphaFoldDB" id="W0V5D9"/>
<dbReference type="Proteomes" id="UP000027604">
    <property type="component" value="Chromosome I"/>
</dbReference>